<name>A0A1H8P650_9PROT</name>
<proteinExistence type="predicted"/>
<organism evidence="1 2">
    <name type="scientific">Nitrosospira multiformis</name>
    <dbReference type="NCBI Taxonomy" id="1231"/>
    <lineage>
        <taxon>Bacteria</taxon>
        <taxon>Pseudomonadati</taxon>
        <taxon>Pseudomonadota</taxon>
        <taxon>Betaproteobacteria</taxon>
        <taxon>Nitrosomonadales</taxon>
        <taxon>Nitrosomonadaceae</taxon>
        <taxon>Nitrosospira</taxon>
    </lineage>
</organism>
<accession>A0A1H8P650</accession>
<evidence type="ECO:0000313" key="1">
    <source>
        <dbReference type="EMBL" id="SEO37271.1"/>
    </source>
</evidence>
<reference evidence="1 2" key="1">
    <citation type="submission" date="2016-10" db="EMBL/GenBank/DDBJ databases">
        <authorList>
            <person name="de Groot N.N."/>
        </authorList>
    </citation>
    <scope>NUCLEOTIDE SEQUENCE [LARGE SCALE GENOMIC DNA]</scope>
    <source>
        <strain evidence="1 2">Nl18</strain>
    </source>
</reference>
<evidence type="ECO:0000313" key="2">
    <source>
        <dbReference type="Proteomes" id="UP000183898"/>
    </source>
</evidence>
<dbReference type="Proteomes" id="UP000183898">
    <property type="component" value="Unassembled WGS sequence"/>
</dbReference>
<sequence>MDNEEIKNMLLNQGKAFAEFKKANDERLKNLEMNVSVFAKKTGQRQTRSSKRIPLNNN</sequence>
<dbReference type="AlphaFoldDB" id="A0A1H8P650"/>
<protein>
    <submittedName>
        <fullName evidence="1">Uncharacterized protein</fullName>
    </submittedName>
</protein>
<dbReference type="RefSeq" id="WP_175463293.1">
    <property type="nucleotide sequence ID" value="NZ_FOCT01000019.1"/>
</dbReference>
<dbReference type="EMBL" id="FOCT01000019">
    <property type="protein sequence ID" value="SEO37271.1"/>
    <property type="molecule type" value="Genomic_DNA"/>
</dbReference>
<gene>
    <name evidence="1" type="ORF">SAMN05216404_11926</name>
</gene>